<organism evidence="1 2">
    <name type="scientific">Orbilia ellipsospora</name>
    <dbReference type="NCBI Taxonomy" id="2528407"/>
    <lineage>
        <taxon>Eukaryota</taxon>
        <taxon>Fungi</taxon>
        <taxon>Dikarya</taxon>
        <taxon>Ascomycota</taxon>
        <taxon>Pezizomycotina</taxon>
        <taxon>Orbiliomycetes</taxon>
        <taxon>Orbiliales</taxon>
        <taxon>Orbiliaceae</taxon>
        <taxon>Orbilia</taxon>
    </lineage>
</organism>
<dbReference type="EMBL" id="JAVHJO010000017">
    <property type="protein sequence ID" value="KAK6525157.1"/>
    <property type="molecule type" value="Genomic_DNA"/>
</dbReference>
<evidence type="ECO:0000313" key="1">
    <source>
        <dbReference type="EMBL" id="KAK6525157.1"/>
    </source>
</evidence>
<dbReference type="AlphaFoldDB" id="A0AAV9WSP4"/>
<comment type="caution">
    <text evidence="1">The sequence shown here is derived from an EMBL/GenBank/DDBJ whole genome shotgun (WGS) entry which is preliminary data.</text>
</comment>
<proteinExistence type="predicted"/>
<accession>A0AAV9WSP4</accession>
<keyword evidence="2" id="KW-1185">Reference proteome</keyword>
<evidence type="ECO:0000313" key="2">
    <source>
        <dbReference type="Proteomes" id="UP001365542"/>
    </source>
</evidence>
<sequence>MKAKFISAPPAAVARVQNLLQSLTRARFYNLDSGPQFLLMQNWVTIRTRFSMGYQSVEVAFDEIDSNLLGEVDRLFYLYSGLEEFMNQCHNLLEKTALDINKI</sequence>
<protein>
    <submittedName>
        <fullName evidence="1">Uncharacterized protein</fullName>
    </submittedName>
</protein>
<gene>
    <name evidence="1" type="ORF">TWF694_005303</name>
</gene>
<name>A0AAV9WSP4_9PEZI</name>
<dbReference type="Proteomes" id="UP001365542">
    <property type="component" value="Unassembled WGS sequence"/>
</dbReference>
<reference evidence="1 2" key="1">
    <citation type="submission" date="2019-10" db="EMBL/GenBank/DDBJ databases">
        <authorList>
            <person name="Palmer J.M."/>
        </authorList>
    </citation>
    <scope>NUCLEOTIDE SEQUENCE [LARGE SCALE GENOMIC DNA]</scope>
    <source>
        <strain evidence="1 2">TWF694</strain>
    </source>
</reference>